<keyword evidence="2" id="KW-1185">Reference proteome</keyword>
<proteinExistence type="predicted"/>
<dbReference type="AlphaFoldDB" id="A0A5N6N5G7"/>
<gene>
    <name evidence="1" type="ORF">E3N88_25098</name>
</gene>
<dbReference type="Proteomes" id="UP000326396">
    <property type="component" value="Linkage Group LG3"/>
</dbReference>
<protein>
    <submittedName>
        <fullName evidence="1">Uncharacterized protein</fullName>
    </submittedName>
</protein>
<comment type="caution">
    <text evidence="1">The sequence shown here is derived from an EMBL/GenBank/DDBJ whole genome shotgun (WGS) entry which is preliminary data.</text>
</comment>
<name>A0A5N6N5G7_9ASTR</name>
<accession>A0A5N6N5G7</accession>
<evidence type="ECO:0000313" key="2">
    <source>
        <dbReference type="Proteomes" id="UP000326396"/>
    </source>
</evidence>
<dbReference type="EMBL" id="SZYD01000013">
    <property type="protein sequence ID" value="KAD4384930.1"/>
    <property type="molecule type" value="Genomic_DNA"/>
</dbReference>
<sequence length="76" mass="9193">MKLWFVRDPYEKVDPQQFYGDVVAYYTVIQHFQLDVVPWWHTTLSSKQLVFLKALMWLSILVVRSLKWVVNLMFVT</sequence>
<evidence type="ECO:0000313" key="1">
    <source>
        <dbReference type="EMBL" id="KAD4384930.1"/>
    </source>
</evidence>
<organism evidence="1 2">
    <name type="scientific">Mikania micrantha</name>
    <name type="common">bitter vine</name>
    <dbReference type="NCBI Taxonomy" id="192012"/>
    <lineage>
        <taxon>Eukaryota</taxon>
        <taxon>Viridiplantae</taxon>
        <taxon>Streptophyta</taxon>
        <taxon>Embryophyta</taxon>
        <taxon>Tracheophyta</taxon>
        <taxon>Spermatophyta</taxon>
        <taxon>Magnoliopsida</taxon>
        <taxon>eudicotyledons</taxon>
        <taxon>Gunneridae</taxon>
        <taxon>Pentapetalae</taxon>
        <taxon>asterids</taxon>
        <taxon>campanulids</taxon>
        <taxon>Asterales</taxon>
        <taxon>Asteraceae</taxon>
        <taxon>Asteroideae</taxon>
        <taxon>Heliantheae alliance</taxon>
        <taxon>Eupatorieae</taxon>
        <taxon>Mikania</taxon>
    </lineage>
</organism>
<reference evidence="1 2" key="1">
    <citation type="submission" date="2019-05" db="EMBL/GenBank/DDBJ databases">
        <title>Mikania micrantha, genome provides insights into the molecular mechanism of rapid growth.</title>
        <authorList>
            <person name="Liu B."/>
        </authorList>
    </citation>
    <scope>NUCLEOTIDE SEQUENCE [LARGE SCALE GENOMIC DNA]</scope>
    <source>
        <strain evidence="1">NLD-2019</strain>
        <tissue evidence="1">Leaf</tissue>
    </source>
</reference>